<organism evidence="2 3">
    <name type="scientific">Mucilaginibacter yixingensis</name>
    <dbReference type="NCBI Taxonomy" id="1295612"/>
    <lineage>
        <taxon>Bacteria</taxon>
        <taxon>Pseudomonadati</taxon>
        <taxon>Bacteroidota</taxon>
        <taxon>Sphingobacteriia</taxon>
        <taxon>Sphingobacteriales</taxon>
        <taxon>Sphingobacteriaceae</taxon>
        <taxon>Mucilaginibacter</taxon>
    </lineage>
</organism>
<feature type="chain" id="PRO_5015475592" evidence="1">
    <location>
        <begin position="21"/>
        <end position="247"/>
    </location>
</feature>
<evidence type="ECO:0000313" key="3">
    <source>
        <dbReference type="Proteomes" id="UP000244168"/>
    </source>
</evidence>
<name>A0A2T5J8Q6_9SPHI</name>
<dbReference type="Pfam" id="PF10946">
    <property type="entry name" value="DUF2625"/>
    <property type="match status" value="1"/>
</dbReference>
<dbReference type="NCBIfam" id="NF008498">
    <property type="entry name" value="PRK11408.1-5"/>
    <property type="match status" value="1"/>
</dbReference>
<dbReference type="AlphaFoldDB" id="A0A2T5J8Q6"/>
<gene>
    <name evidence="2" type="ORF">C8P68_105332</name>
</gene>
<accession>A0A2T5J8Q6</accession>
<proteinExistence type="predicted"/>
<sequence>MKNLILSLYLLLCVTIPCMAQNKMRPLAELINIEDPAWPLVKGWIDSAKNKVQVLPRDTAKADDALLKTQVTTRSPMGAIVYETGGLLIDGGWIRILGSGSSGLNRSLPYWNKGKTIKEWGDVSPYWLIADDAVGGFFAINGGGLGADAGKVYYLAPDTLEWESLGLSYSDFLMFCFSGNLQAFYKTIRWKSWQNDLIQLKSDQAFSFYPYLWTSEGKDIEKDSRKPVPVEEIFTFTADSRKQMGIR</sequence>
<evidence type="ECO:0000313" key="2">
    <source>
        <dbReference type="EMBL" id="PTQ95822.1"/>
    </source>
</evidence>
<evidence type="ECO:0000256" key="1">
    <source>
        <dbReference type="SAM" id="SignalP"/>
    </source>
</evidence>
<dbReference type="EMBL" id="QAOQ01000005">
    <property type="protein sequence ID" value="PTQ95822.1"/>
    <property type="molecule type" value="Genomic_DNA"/>
</dbReference>
<comment type="caution">
    <text evidence="2">The sequence shown here is derived from an EMBL/GenBank/DDBJ whole genome shotgun (WGS) entry which is preliminary data.</text>
</comment>
<dbReference type="Proteomes" id="UP000244168">
    <property type="component" value="Unassembled WGS sequence"/>
</dbReference>
<feature type="signal peptide" evidence="1">
    <location>
        <begin position="1"/>
        <end position="20"/>
    </location>
</feature>
<keyword evidence="3" id="KW-1185">Reference proteome</keyword>
<dbReference type="InterPro" id="IPR021239">
    <property type="entry name" value="DUF2625"/>
</dbReference>
<keyword evidence="1" id="KW-0732">Signal</keyword>
<protein>
    <submittedName>
        <fullName evidence="2">Uncharacterized protein DUF2625</fullName>
    </submittedName>
</protein>
<reference evidence="2 3" key="1">
    <citation type="submission" date="2018-04" db="EMBL/GenBank/DDBJ databases">
        <title>Genomic Encyclopedia of Archaeal and Bacterial Type Strains, Phase II (KMG-II): from individual species to whole genera.</title>
        <authorList>
            <person name="Goeker M."/>
        </authorList>
    </citation>
    <scope>NUCLEOTIDE SEQUENCE [LARGE SCALE GENOMIC DNA]</scope>
    <source>
        <strain evidence="2 3">DSM 26809</strain>
    </source>
</reference>